<protein>
    <recommendedName>
        <fullName evidence="4">Cora-domain-containing protein</fullName>
    </recommendedName>
</protein>
<dbReference type="OrthoDB" id="2830640at2759"/>
<reference evidence="2 3" key="1">
    <citation type="submission" date="2016-04" db="EMBL/GenBank/DDBJ databases">
        <title>A degradative enzymes factory behind the ericoid mycorrhizal symbiosis.</title>
        <authorList>
            <consortium name="DOE Joint Genome Institute"/>
            <person name="Martino E."/>
            <person name="Morin E."/>
            <person name="Grelet G."/>
            <person name="Kuo A."/>
            <person name="Kohler A."/>
            <person name="Daghino S."/>
            <person name="Barry K."/>
            <person name="Choi C."/>
            <person name="Cichocki N."/>
            <person name="Clum A."/>
            <person name="Copeland A."/>
            <person name="Hainaut M."/>
            <person name="Haridas S."/>
            <person name="Labutti K."/>
            <person name="Lindquist E."/>
            <person name="Lipzen A."/>
            <person name="Khouja H.-R."/>
            <person name="Murat C."/>
            <person name="Ohm R."/>
            <person name="Olson A."/>
            <person name="Spatafora J."/>
            <person name="Veneault-Fourrey C."/>
            <person name="Henrissat B."/>
            <person name="Grigoriev I."/>
            <person name="Martin F."/>
            <person name="Perotto S."/>
        </authorList>
    </citation>
    <scope>NUCLEOTIDE SEQUENCE [LARGE SCALE GENOMIC DNA]</scope>
    <source>
        <strain evidence="2 3">F</strain>
    </source>
</reference>
<feature type="transmembrane region" description="Helical" evidence="1">
    <location>
        <begin position="417"/>
        <end position="441"/>
    </location>
</feature>
<gene>
    <name evidence="2" type="ORF">L207DRAFT_561125</name>
</gene>
<evidence type="ECO:0000313" key="3">
    <source>
        <dbReference type="Proteomes" id="UP000235786"/>
    </source>
</evidence>
<dbReference type="EMBL" id="KZ613938">
    <property type="protein sequence ID" value="PMD47680.1"/>
    <property type="molecule type" value="Genomic_DNA"/>
</dbReference>
<keyword evidence="3" id="KW-1185">Reference proteome</keyword>
<proteinExistence type="predicted"/>
<keyword evidence="1" id="KW-0812">Transmembrane</keyword>
<name>A0A2J6SAA0_HYAVF</name>
<evidence type="ECO:0008006" key="4">
    <source>
        <dbReference type="Google" id="ProtNLM"/>
    </source>
</evidence>
<dbReference type="Gene3D" id="1.20.58.340">
    <property type="entry name" value="Magnesium transport protein CorA, transmembrane region"/>
    <property type="match status" value="1"/>
</dbReference>
<sequence>MPKDLNRGDLEYGSPSFERGVKYSFMTTCSSFELLKYVSSNGTVLRSSIGELDDTSLEEWLFKDVTKLEASSEGLNETFNGGLRLILCECAFEAENDYRILPFTEEKFNVISNHFQLPPQFIPSIIATFSRCYKISCSPSRSSVFKPTTCFVYGAGVFEVGQYHMCISYSPKQNLTYALVLFKPRFNLPSPFSTIIQNLTTNSSLALYPLFLPLLIAGFSIESSTPRIRSANQRLNDLERAAGQHEWADLTQGDPLNLDFASATKQLNFMSRGIGAEIWRCKSNLLVLENIEAENDLLLGFKSLQDEGRSLKELIAYHTNTCQNLILRAEFEDKRLQTQIAVVYQFMAQKDSRVNLELAETTNIIAKESKKDSSAMKAIAMLTMCFLPGTFLATLFAMPFFNWEQGDRPVIKDGFKYYLAIAIPLTLLVLAIWATGMLLPWQRWVDEAHRKRKEVDVEAGSGKRIKTV</sequence>
<evidence type="ECO:0000256" key="1">
    <source>
        <dbReference type="SAM" id="Phobius"/>
    </source>
</evidence>
<organism evidence="2 3">
    <name type="scientific">Hyaloscypha variabilis (strain UAMH 11265 / GT02V1 / F)</name>
    <name type="common">Meliniomyces variabilis</name>
    <dbReference type="NCBI Taxonomy" id="1149755"/>
    <lineage>
        <taxon>Eukaryota</taxon>
        <taxon>Fungi</taxon>
        <taxon>Dikarya</taxon>
        <taxon>Ascomycota</taxon>
        <taxon>Pezizomycotina</taxon>
        <taxon>Leotiomycetes</taxon>
        <taxon>Helotiales</taxon>
        <taxon>Hyaloscyphaceae</taxon>
        <taxon>Hyaloscypha</taxon>
        <taxon>Hyaloscypha variabilis</taxon>
    </lineage>
</organism>
<evidence type="ECO:0000313" key="2">
    <source>
        <dbReference type="EMBL" id="PMD47680.1"/>
    </source>
</evidence>
<dbReference type="Proteomes" id="UP000235786">
    <property type="component" value="Unassembled WGS sequence"/>
</dbReference>
<feature type="transmembrane region" description="Helical" evidence="1">
    <location>
        <begin position="378"/>
        <end position="397"/>
    </location>
</feature>
<keyword evidence="1" id="KW-0472">Membrane</keyword>
<keyword evidence="1" id="KW-1133">Transmembrane helix</keyword>
<dbReference type="STRING" id="1149755.A0A2J6SAA0"/>
<dbReference type="AlphaFoldDB" id="A0A2J6SAA0"/>
<accession>A0A2J6SAA0</accession>